<gene>
    <name evidence="13" type="ORF">MSMAW_2930</name>
</gene>
<evidence type="ECO:0000256" key="6">
    <source>
        <dbReference type="ARBA" id="ARBA00022842"/>
    </source>
</evidence>
<evidence type="ECO:0000256" key="9">
    <source>
        <dbReference type="ARBA" id="ARBA00023167"/>
    </source>
</evidence>
<feature type="transmembrane region" description="Helical" evidence="11">
    <location>
        <begin position="279"/>
        <end position="299"/>
    </location>
</feature>
<keyword evidence="7 11" id="KW-1133">Transmembrane helix</keyword>
<feature type="transmembrane region" description="Helical" evidence="11">
    <location>
        <begin position="353"/>
        <end position="373"/>
    </location>
</feature>
<dbReference type="CDD" id="cd04606">
    <property type="entry name" value="CBS_pair_Mg_transporter"/>
    <property type="match status" value="1"/>
</dbReference>
<dbReference type="Gene3D" id="1.25.60.10">
    <property type="entry name" value="MgtE N-terminal domain-like"/>
    <property type="match status" value="1"/>
</dbReference>
<dbReference type="GO" id="GO:0046872">
    <property type="term" value="F:metal ion binding"/>
    <property type="evidence" value="ECO:0007669"/>
    <property type="project" value="UniProtKB-KW"/>
</dbReference>
<evidence type="ECO:0000313" key="14">
    <source>
        <dbReference type="Proteomes" id="UP000033058"/>
    </source>
</evidence>
<comment type="subcellular location">
    <subcellularLocation>
        <location evidence="11">Cell membrane</location>
        <topology evidence="11">Multi-pass membrane protein</topology>
    </subcellularLocation>
    <subcellularLocation>
        <location evidence="1">Membrane</location>
        <topology evidence="1">Multi-pass membrane protein</topology>
    </subcellularLocation>
</comment>
<keyword evidence="3 11" id="KW-0813">Transport</keyword>
<dbReference type="InterPro" id="IPR000644">
    <property type="entry name" value="CBS_dom"/>
</dbReference>
<dbReference type="InterPro" id="IPR006668">
    <property type="entry name" value="Mg_transptr_MgtE_intracell_dom"/>
</dbReference>
<keyword evidence="5 11" id="KW-0812">Transmembrane</keyword>
<dbReference type="PANTHER" id="PTHR43773">
    <property type="entry name" value="MAGNESIUM TRANSPORTER MGTE"/>
    <property type="match status" value="1"/>
</dbReference>
<organism evidence="13 14">
    <name type="scientific">Methanosarcina mazei WWM610</name>
    <dbReference type="NCBI Taxonomy" id="1434117"/>
    <lineage>
        <taxon>Archaea</taxon>
        <taxon>Methanobacteriati</taxon>
        <taxon>Methanobacteriota</taxon>
        <taxon>Stenosarchaea group</taxon>
        <taxon>Methanomicrobia</taxon>
        <taxon>Methanosarcinales</taxon>
        <taxon>Methanosarcinaceae</taxon>
        <taxon>Methanosarcina</taxon>
    </lineage>
</organism>
<feature type="domain" description="CBS" evidence="12">
    <location>
        <begin position="194"/>
        <end position="253"/>
    </location>
</feature>
<dbReference type="HOGENOM" id="CLU_037408_2_2_2"/>
<feature type="transmembrane region" description="Helical" evidence="11">
    <location>
        <begin position="379"/>
        <end position="405"/>
    </location>
</feature>
<dbReference type="Proteomes" id="UP000033058">
    <property type="component" value="Chromosome"/>
</dbReference>
<dbReference type="NCBIfam" id="TIGR00400">
    <property type="entry name" value="mgtE"/>
    <property type="match status" value="1"/>
</dbReference>
<proteinExistence type="inferred from homology"/>
<comment type="similarity">
    <text evidence="2 11">Belongs to the SLC41A transporter family.</text>
</comment>
<dbReference type="AlphaFoldDB" id="A0A0E3LG53"/>
<keyword evidence="6 11" id="KW-0460">Magnesium</keyword>
<evidence type="ECO:0000259" key="12">
    <source>
        <dbReference type="PROSITE" id="PS51371"/>
    </source>
</evidence>
<keyword evidence="8 11" id="KW-0472">Membrane</keyword>
<evidence type="ECO:0000256" key="10">
    <source>
        <dbReference type="PROSITE-ProRule" id="PRU00703"/>
    </source>
</evidence>
<dbReference type="Gene3D" id="3.10.580.10">
    <property type="entry name" value="CBS-domain"/>
    <property type="match status" value="1"/>
</dbReference>
<comment type="function">
    <text evidence="11">Acts as a magnesium transporter.</text>
</comment>
<dbReference type="Gene3D" id="1.10.357.20">
    <property type="entry name" value="SLC41 divalent cation transporters, integral membrane domain"/>
    <property type="match status" value="1"/>
</dbReference>
<name>A0A0E3LG53_METMZ</name>
<dbReference type="InterPro" id="IPR006669">
    <property type="entry name" value="MgtE_transporter"/>
</dbReference>
<dbReference type="GO" id="GO:0015095">
    <property type="term" value="F:magnesium ion transmembrane transporter activity"/>
    <property type="evidence" value="ECO:0007669"/>
    <property type="project" value="InterPro"/>
</dbReference>
<keyword evidence="4" id="KW-0028">Amino-acid biosynthesis</keyword>
<keyword evidence="11" id="KW-1003">Cell membrane</keyword>
<evidence type="ECO:0000256" key="2">
    <source>
        <dbReference type="ARBA" id="ARBA00009749"/>
    </source>
</evidence>
<feature type="transmembrane region" description="Helical" evidence="11">
    <location>
        <begin position="305"/>
        <end position="332"/>
    </location>
</feature>
<dbReference type="EMBL" id="CP009509">
    <property type="protein sequence ID" value="AKB41921.1"/>
    <property type="molecule type" value="Genomic_DNA"/>
</dbReference>
<evidence type="ECO:0000256" key="3">
    <source>
        <dbReference type="ARBA" id="ARBA00022448"/>
    </source>
</evidence>
<evidence type="ECO:0000256" key="11">
    <source>
        <dbReference type="RuleBase" id="RU362011"/>
    </source>
</evidence>
<dbReference type="PANTHER" id="PTHR43773:SF1">
    <property type="entry name" value="MAGNESIUM TRANSPORTER MGTE"/>
    <property type="match status" value="1"/>
</dbReference>
<sequence length="443" mass="49143">MHSEFKELLDKRDWEGLRVLIREMKPSEIEDLYFELDGRDFVILFRLLEKDLALEIFESFSVEHQVEIIKLMEEADTIDLLEPLDPDDCARIFEELPAKITKRLLNGLSPERRKYVNLLLGYPEGSAGRYMTPRYVSAHKYQNAGEVLTGLHASPLRADEMPMIFIIDRERKYSGYVMLGDLIKTEPLTPLESIVKGEDIFIYTTDPKNRAVEIISEYDIPSLAVLDAEKRLVGAVTFDDVMDVAEEEATDDFHKMGTVGLMRTGLKDANIRLLYAKRVPWLLTLVFINIFSGAAIASFEDTIQAVVALVIFLPLLIDSGGNAGSQSATLVVRSLATGDVKNKDWFYLIGREMLVAATIGITMGAAAAGLGIYRGGLELGVVVAVTMIIVIFAGCLIGTTLPFLLTALKMDPATASAPLITSIADIVGVVIYFRIATWYYGIA</sequence>
<dbReference type="InterPro" id="IPR036739">
    <property type="entry name" value="SLC41_membr_dom_sf"/>
</dbReference>
<dbReference type="SUPFAM" id="SSF161093">
    <property type="entry name" value="MgtE membrane domain-like"/>
    <property type="match status" value="1"/>
</dbReference>
<dbReference type="GO" id="GO:0009086">
    <property type="term" value="P:methionine biosynthetic process"/>
    <property type="evidence" value="ECO:0007669"/>
    <property type="project" value="UniProtKB-KW"/>
</dbReference>
<reference evidence="13 14" key="1">
    <citation type="submission" date="2014-07" db="EMBL/GenBank/DDBJ databases">
        <title>Methanogenic archaea and the global carbon cycle.</title>
        <authorList>
            <person name="Henriksen J.R."/>
            <person name="Luke J."/>
            <person name="Reinhart S."/>
            <person name="Benedict M.N."/>
            <person name="Youngblut N.D."/>
            <person name="Metcalf M.E."/>
            <person name="Whitaker R.J."/>
            <person name="Metcalf W.W."/>
        </authorList>
    </citation>
    <scope>NUCLEOTIDE SEQUENCE [LARGE SCALE GENOMIC DNA]</scope>
    <source>
        <strain evidence="13 14">WWM610</strain>
    </source>
</reference>
<evidence type="ECO:0000256" key="7">
    <source>
        <dbReference type="ARBA" id="ARBA00022989"/>
    </source>
</evidence>
<comment type="subunit">
    <text evidence="11">Homodimer.</text>
</comment>
<dbReference type="RefSeq" id="WP_048047564.1">
    <property type="nucleotide sequence ID" value="NZ_CP009509.1"/>
</dbReference>
<dbReference type="PATRIC" id="fig|1434117.4.peg.3712"/>
<keyword evidence="10" id="KW-0129">CBS domain</keyword>
<keyword evidence="9" id="KW-0486">Methionine biosynthesis</keyword>
<evidence type="ECO:0000256" key="8">
    <source>
        <dbReference type="ARBA" id="ARBA00023136"/>
    </source>
</evidence>
<dbReference type="SMART" id="SM00924">
    <property type="entry name" value="MgtE_N"/>
    <property type="match status" value="1"/>
</dbReference>
<dbReference type="SUPFAM" id="SSF158791">
    <property type="entry name" value="MgtE N-terminal domain-like"/>
    <property type="match status" value="1"/>
</dbReference>
<evidence type="ECO:0000256" key="5">
    <source>
        <dbReference type="ARBA" id="ARBA00022692"/>
    </source>
</evidence>
<dbReference type="InterPro" id="IPR006667">
    <property type="entry name" value="SLC41_membr_dom"/>
</dbReference>
<dbReference type="GeneID" id="24852727"/>
<feature type="transmembrane region" description="Helical" evidence="11">
    <location>
        <begin position="417"/>
        <end position="440"/>
    </location>
</feature>
<dbReference type="Pfam" id="PF00571">
    <property type="entry name" value="CBS"/>
    <property type="match status" value="1"/>
</dbReference>
<accession>A0A0E3LG53</accession>
<dbReference type="GO" id="GO:0005886">
    <property type="term" value="C:plasma membrane"/>
    <property type="evidence" value="ECO:0007669"/>
    <property type="project" value="UniProtKB-SubCell"/>
</dbReference>
<dbReference type="PROSITE" id="PS51371">
    <property type="entry name" value="CBS"/>
    <property type="match status" value="1"/>
</dbReference>
<dbReference type="Pfam" id="PF03448">
    <property type="entry name" value="MgtE_N"/>
    <property type="match status" value="1"/>
</dbReference>
<evidence type="ECO:0000313" key="13">
    <source>
        <dbReference type="EMBL" id="AKB41921.1"/>
    </source>
</evidence>
<evidence type="ECO:0000256" key="1">
    <source>
        <dbReference type="ARBA" id="ARBA00004141"/>
    </source>
</evidence>
<dbReference type="InterPro" id="IPR038076">
    <property type="entry name" value="MgtE_N_sf"/>
</dbReference>
<protein>
    <recommendedName>
        <fullName evidence="11">Magnesium transporter MgtE</fullName>
    </recommendedName>
</protein>
<dbReference type="SUPFAM" id="SSF54631">
    <property type="entry name" value="CBS-domain pair"/>
    <property type="match status" value="1"/>
</dbReference>
<dbReference type="InterPro" id="IPR046342">
    <property type="entry name" value="CBS_dom_sf"/>
</dbReference>
<dbReference type="Pfam" id="PF01769">
    <property type="entry name" value="MgtE"/>
    <property type="match status" value="1"/>
</dbReference>
<keyword evidence="11" id="KW-0479">Metal-binding</keyword>
<evidence type="ECO:0000256" key="4">
    <source>
        <dbReference type="ARBA" id="ARBA00022605"/>
    </source>
</evidence>